<dbReference type="InterPro" id="IPR036249">
    <property type="entry name" value="Thioredoxin-like_sf"/>
</dbReference>
<feature type="domain" description="Thioredoxin" evidence="1">
    <location>
        <begin position="27"/>
        <end position="106"/>
    </location>
</feature>
<sequence length="135" mass="15220">MVNGEEIAKTIESTEAWEQICGENAIRDMLFVVEVYAEWCGPSTAIWSSYVKMYHEYSDRKLKIMKVCAKLETDGHVLDKFLTGSRPNFLFYLNGEQVGHVEGVQVPAFEKAIADHLPEGLVEGAFDAAQEEEED</sequence>
<gene>
    <name evidence="2" type="ORF">AB1Y20_019964</name>
</gene>
<dbReference type="PANTHER" id="PTHR46135:SF3">
    <property type="entry name" value="NME_NM23 FAMILY MEMBER 8"/>
    <property type="match status" value="1"/>
</dbReference>
<protein>
    <recommendedName>
        <fullName evidence="1">Thioredoxin domain-containing protein</fullName>
    </recommendedName>
</protein>
<dbReference type="PANTHER" id="PTHR46135">
    <property type="entry name" value="NME/NM23 FAMILY MEMBER 8"/>
    <property type="match status" value="1"/>
</dbReference>
<evidence type="ECO:0000313" key="3">
    <source>
        <dbReference type="Proteomes" id="UP001515480"/>
    </source>
</evidence>
<evidence type="ECO:0000313" key="2">
    <source>
        <dbReference type="EMBL" id="KAL1525092.1"/>
    </source>
</evidence>
<proteinExistence type="predicted"/>
<dbReference type="Gene3D" id="3.40.30.10">
    <property type="entry name" value="Glutaredoxin"/>
    <property type="match status" value="1"/>
</dbReference>
<accession>A0AB34JW65</accession>
<dbReference type="InterPro" id="IPR051766">
    <property type="entry name" value="TXND_domain-containing"/>
</dbReference>
<dbReference type="SUPFAM" id="SSF52833">
    <property type="entry name" value="Thioredoxin-like"/>
    <property type="match status" value="1"/>
</dbReference>
<reference evidence="2 3" key="1">
    <citation type="journal article" date="2024" name="Science">
        <title>Giant polyketide synthase enzymes in the biosynthesis of giant marine polyether toxins.</title>
        <authorList>
            <person name="Fallon T.R."/>
            <person name="Shende V.V."/>
            <person name="Wierzbicki I.H."/>
            <person name="Pendleton A.L."/>
            <person name="Watervoot N.F."/>
            <person name="Auber R.P."/>
            <person name="Gonzalez D.J."/>
            <person name="Wisecaver J.H."/>
            <person name="Moore B.S."/>
        </authorList>
    </citation>
    <scope>NUCLEOTIDE SEQUENCE [LARGE SCALE GENOMIC DNA]</scope>
    <source>
        <strain evidence="2 3">12B1</strain>
    </source>
</reference>
<dbReference type="InterPro" id="IPR013766">
    <property type="entry name" value="Thioredoxin_domain"/>
</dbReference>
<evidence type="ECO:0000259" key="1">
    <source>
        <dbReference type="Pfam" id="PF00085"/>
    </source>
</evidence>
<dbReference type="Pfam" id="PF00085">
    <property type="entry name" value="Thioredoxin"/>
    <property type="match status" value="1"/>
</dbReference>
<comment type="caution">
    <text evidence="2">The sequence shown here is derived from an EMBL/GenBank/DDBJ whole genome shotgun (WGS) entry which is preliminary data.</text>
</comment>
<organism evidence="2 3">
    <name type="scientific">Prymnesium parvum</name>
    <name type="common">Toxic golden alga</name>
    <dbReference type="NCBI Taxonomy" id="97485"/>
    <lineage>
        <taxon>Eukaryota</taxon>
        <taxon>Haptista</taxon>
        <taxon>Haptophyta</taxon>
        <taxon>Prymnesiophyceae</taxon>
        <taxon>Prymnesiales</taxon>
        <taxon>Prymnesiaceae</taxon>
        <taxon>Prymnesium</taxon>
    </lineage>
</organism>
<keyword evidence="3" id="KW-1185">Reference proteome</keyword>
<dbReference type="EMBL" id="JBGBPQ010000004">
    <property type="protein sequence ID" value="KAL1525092.1"/>
    <property type="molecule type" value="Genomic_DNA"/>
</dbReference>
<name>A0AB34JW65_PRYPA</name>
<dbReference type="Proteomes" id="UP001515480">
    <property type="component" value="Unassembled WGS sequence"/>
</dbReference>
<dbReference type="AlphaFoldDB" id="A0AB34JW65"/>